<dbReference type="EMBL" id="CP091512">
    <property type="protein sequence ID" value="UOO93600.1"/>
    <property type="molecule type" value="Genomic_DNA"/>
</dbReference>
<name>A0ABY4EF93_VITST</name>
<reference evidence="1" key="2">
    <citation type="journal article" date="2022" name="Res Sq">
        <title>Evolution of multicellular longitudinally dividing oral cavity symbionts (Neisseriaceae).</title>
        <authorList>
            <person name="Nyongesa S."/>
            <person name="Weber P."/>
            <person name="Bernet E."/>
            <person name="Pullido F."/>
            <person name="Nieckarz M."/>
            <person name="Delaby M."/>
            <person name="Nieves C."/>
            <person name="Viehboeck T."/>
            <person name="Krause N."/>
            <person name="Rivera-Millot A."/>
            <person name="Nakamura A."/>
            <person name="Vischer N."/>
            <person name="VanNieuwenhze M."/>
            <person name="Brun Y."/>
            <person name="Cava F."/>
            <person name="Bulgheresi S."/>
            <person name="Veyrier F."/>
        </authorList>
    </citation>
    <scope>NUCLEOTIDE SEQUENCE</scope>
    <source>
        <strain evidence="1">SAG 1488-6</strain>
    </source>
</reference>
<dbReference type="Proteomes" id="UP000832034">
    <property type="component" value="Chromosome"/>
</dbReference>
<gene>
    <name evidence="1" type="ORF">LVJ81_06135</name>
</gene>
<keyword evidence="2" id="KW-1185">Reference proteome</keyword>
<protein>
    <submittedName>
        <fullName evidence="1">Regulatory protein GemA</fullName>
    </submittedName>
</protein>
<evidence type="ECO:0000313" key="2">
    <source>
        <dbReference type="Proteomes" id="UP000832034"/>
    </source>
</evidence>
<sequence>MTKKQGDVLRKKLIAKVKIAQQQLGLDDETYRDLLEQAVDKRSASQMSIEELEIVLVLMQEHGFQASGKWGRKPSVTANKQPLLDKIEALLADGKKPWRYAEAMSERMFNRKQVQWLNMNQLHKLVAALQIHANRQEKADA</sequence>
<accession>A0ABY4EF93</accession>
<proteinExistence type="predicted"/>
<evidence type="ECO:0000313" key="1">
    <source>
        <dbReference type="EMBL" id="UOO93600.1"/>
    </source>
</evidence>
<dbReference type="Pfam" id="PF06252">
    <property type="entry name" value="GemA"/>
    <property type="match status" value="1"/>
</dbReference>
<organism evidence="1 2">
    <name type="scientific">Vitreoscilla stercoraria</name>
    <dbReference type="NCBI Taxonomy" id="61"/>
    <lineage>
        <taxon>Bacteria</taxon>
        <taxon>Pseudomonadati</taxon>
        <taxon>Pseudomonadota</taxon>
        <taxon>Betaproteobacteria</taxon>
        <taxon>Neisseriales</taxon>
        <taxon>Neisseriaceae</taxon>
        <taxon>Vitreoscilla</taxon>
    </lineage>
</organism>
<reference evidence="1" key="1">
    <citation type="submission" date="2021-12" db="EMBL/GenBank/DDBJ databases">
        <authorList>
            <person name="Veyrier F.J."/>
        </authorList>
    </citation>
    <scope>NUCLEOTIDE SEQUENCE</scope>
    <source>
        <strain evidence="1">SAG 1488-6</strain>
    </source>
</reference>
<dbReference type="InterPro" id="IPR009363">
    <property type="entry name" value="Phage_Mu_Gp16"/>
</dbReference>
<dbReference type="RefSeq" id="WP_019957807.1">
    <property type="nucleotide sequence ID" value="NZ_CP091512.1"/>
</dbReference>